<keyword evidence="1" id="KW-0723">Serine/threonine-protein kinase</keyword>
<name>A0A232LZQ9_9EURO</name>
<feature type="domain" description="Protein kinase" evidence="7">
    <location>
        <begin position="1"/>
        <end position="170"/>
    </location>
</feature>
<dbReference type="GO" id="GO:0005634">
    <property type="term" value="C:nucleus"/>
    <property type="evidence" value="ECO:0007669"/>
    <property type="project" value="TreeGrafter"/>
</dbReference>
<keyword evidence="2" id="KW-0808">Transferase</keyword>
<keyword evidence="9" id="KW-1185">Reference proteome</keyword>
<gene>
    <name evidence="8" type="ORF">Egran_02672</name>
</gene>
<evidence type="ECO:0000256" key="1">
    <source>
        <dbReference type="ARBA" id="ARBA00022527"/>
    </source>
</evidence>
<dbReference type="SUPFAM" id="SSF56112">
    <property type="entry name" value="Protein kinase-like (PK-like)"/>
    <property type="match status" value="1"/>
</dbReference>
<comment type="caution">
    <text evidence="8">The sequence shown here is derived from an EMBL/GenBank/DDBJ whole genome shotgun (WGS) entry which is preliminary data.</text>
</comment>
<dbReference type="PANTHER" id="PTHR45646:SF11">
    <property type="entry name" value="SERINE_THREONINE-PROTEIN KINASE DOA"/>
    <property type="match status" value="1"/>
</dbReference>
<evidence type="ECO:0000256" key="6">
    <source>
        <dbReference type="SAM" id="MobiDB-lite"/>
    </source>
</evidence>
<dbReference type="GO" id="GO:0004674">
    <property type="term" value="F:protein serine/threonine kinase activity"/>
    <property type="evidence" value="ECO:0007669"/>
    <property type="project" value="UniProtKB-KW"/>
</dbReference>
<protein>
    <recommendedName>
        <fullName evidence="7">Protein kinase domain-containing protein</fullName>
    </recommendedName>
</protein>
<reference evidence="8 9" key="1">
    <citation type="journal article" date="2015" name="Environ. Microbiol.">
        <title>Metagenome sequence of Elaphomyces granulatus from sporocarp tissue reveals Ascomycota ectomycorrhizal fingerprints of genome expansion and a Proteobacteria-rich microbiome.</title>
        <authorList>
            <person name="Quandt C.A."/>
            <person name="Kohler A."/>
            <person name="Hesse C.N."/>
            <person name="Sharpton T.J."/>
            <person name="Martin F."/>
            <person name="Spatafora J.W."/>
        </authorList>
    </citation>
    <scope>NUCLEOTIDE SEQUENCE [LARGE SCALE GENOMIC DNA]</scope>
    <source>
        <strain evidence="8 9">OSC145934</strain>
    </source>
</reference>
<evidence type="ECO:0000256" key="4">
    <source>
        <dbReference type="ARBA" id="ARBA00022777"/>
    </source>
</evidence>
<evidence type="ECO:0000313" key="8">
    <source>
        <dbReference type="EMBL" id="OXV09564.1"/>
    </source>
</evidence>
<keyword evidence="5" id="KW-0067">ATP-binding</keyword>
<dbReference type="OrthoDB" id="5979581at2759"/>
<dbReference type="PANTHER" id="PTHR45646">
    <property type="entry name" value="SERINE/THREONINE-PROTEIN KINASE DOA-RELATED"/>
    <property type="match status" value="1"/>
</dbReference>
<evidence type="ECO:0000259" key="7">
    <source>
        <dbReference type="PROSITE" id="PS50011"/>
    </source>
</evidence>
<evidence type="ECO:0000256" key="3">
    <source>
        <dbReference type="ARBA" id="ARBA00022741"/>
    </source>
</evidence>
<evidence type="ECO:0000313" key="9">
    <source>
        <dbReference type="Proteomes" id="UP000243515"/>
    </source>
</evidence>
<dbReference type="GO" id="GO:0005524">
    <property type="term" value="F:ATP binding"/>
    <property type="evidence" value="ECO:0007669"/>
    <property type="project" value="UniProtKB-KW"/>
</dbReference>
<dbReference type="PROSITE" id="PS50011">
    <property type="entry name" value="PROTEIN_KINASE_DOM"/>
    <property type="match status" value="1"/>
</dbReference>
<dbReference type="AlphaFoldDB" id="A0A232LZQ9"/>
<dbReference type="Proteomes" id="UP000243515">
    <property type="component" value="Unassembled WGS sequence"/>
</dbReference>
<dbReference type="EMBL" id="NPHW01003458">
    <property type="protein sequence ID" value="OXV09564.1"/>
    <property type="molecule type" value="Genomic_DNA"/>
</dbReference>
<dbReference type="InterPro" id="IPR051175">
    <property type="entry name" value="CLK_kinases"/>
</dbReference>
<accession>A0A232LZQ9</accession>
<proteinExistence type="predicted"/>
<evidence type="ECO:0000256" key="2">
    <source>
        <dbReference type="ARBA" id="ARBA00022679"/>
    </source>
</evidence>
<dbReference type="Gene3D" id="1.10.510.10">
    <property type="entry name" value="Transferase(Phosphotransferase) domain 1"/>
    <property type="match status" value="1"/>
</dbReference>
<dbReference type="InterPro" id="IPR000719">
    <property type="entry name" value="Prot_kinase_dom"/>
</dbReference>
<sequence length="207" mass="23772">AEWDNWTDEDVENLRIIDLGESFLQGAEPTKLAQPGPLQAPETIFMEHFDHRVDLWRAGCVIYSFILGEIPFIYLGEVDILVAQMIYVVGKLQDEWEPKWEQIRLNSRHTKYELLEEHDRPELERLLDDRAHDQTLLPLISVIGELMRFLPSSRITASGALEFLRRNACVTNLNMKQLDTDSESDTGGKPDTEDTGLEQSILTPVHE</sequence>
<evidence type="ECO:0000256" key="5">
    <source>
        <dbReference type="ARBA" id="ARBA00022840"/>
    </source>
</evidence>
<feature type="region of interest" description="Disordered" evidence="6">
    <location>
        <begin position="178"/>
        <end position="207"/>
    </location>
</feature>
<organism evidence="8 9">
    <name type="scientific">Elaphomyces granulatus</name>
    <dbReference type="NCBI Taxonomy" id="519963"/>
    <lineage>
        <taxon>Eukaryota</taxon>
        <taxon>Fungi</taxon>
        <taxon>Dikarya</taxon>
        <taxon>Ascomycota</taxon>
        <taxon>Pezizomycotina</taxon>
        <taxon>Eurotiomycetes</taxon>
        <taxon>Eurotiomycetidae</taxon>
        <taxon>Eurotiales</taxon>
        <taxon>Elaphomycetaceae</taxon>
        <taxon>Elaphomyces</taxon>
    </lineage>
</organism>
<dbReference type="InterPro" id="IPR011009">
    <property type="entry name" value="Kinase-like_dom_sf"/>
</dbReference>
<feature type="compositionally biased region" description="Polar residues" evidence="6">
    <location>
        <begin position="197"/>
        <end position="207"/>
    </location>
</feature>
<keyword evidence="3" id="KW-0547">Nucleotide-binding</keyword>
<feature type="non-terminal residue" evidence="8">
    <location>
        <position position="1"/>
    </location>
</feature>
<keyword evidence="4" id="KW-0418">Kinase</keyword>